<dbReference type="AlphaFoldDB" id="A0A5C5YB29"/>
<organism evidence="2 3">
    <name type="scientific">Crateriforma conspicua</name>
    <dbReference type="NCBI Taxonomy" id="2527996"/>
    <lineage>
        <taxon>Bacteria</taxon>
        <taxon>Pseudomonadati</taxon>
        <taxon>Planctomycetota</taxon>
        <taxon>Planctomycetia</taxon>
        <taxon>Planctomycetales</taxon>
        <taxon>Planctomycetaceae</taxon>
        <taxon>Crateriforma</taxon>
    </lineage>
</organism>
<proteinExistence type="predicted"/>
<evidence type="ECO:0000256" key="1">
    <source>
        <dbReference type="SAM" id="Phobius"/>
    </source>
</evidence>
<name>A0A5C5YB29_9PLAN</name>
<keyword evidence="1" id="KW-0472">Membrane</keyword>
<evidence type="ECO:0000313" key="3">
    <source>
        <dbReference type="Proteomes" id="UP000317238"/>
    </source>
</evidence>
<accession>A0A5C5YB29</accession>
<dbReference type="EMBL" id="SJPL01000001">
    <property type="protein sequence ID" value="TWT71525.1"/>
    <property type="molecule type" value="Genomic_DNA"/>
</dbReference>
<keyword evidence="3" id="KW-1185">Reference proteome</keyword>
<comment type="caution">
    <text evidence="2">The sequence shown here is derived from an EMBL/GenBank/DDBJ whole genome shotgun (WGS) entry which is preliminary data.</text>
</comment>
<keyword evidence="1" id="KW-1133">Transmembrane helix</keyword>
<gene>
    <name evidence="2" type="ORF">Pan14r_38350</name>
</gene>
<sequence>MPSHKRSSFDVYEFAIGTGIRSEINVNMTSCSVRVRQEELAPADVNGIRVMVDWQITGCAVGLPALVIMVLMIVMIMCPVSNMDVGPSSMVTLRTRSSMRVGICLPHREKRNDQ</sequence>
<keyword evidence="1" id="KW-0812">Transmembrane</keyword>
<feature type="transmembrane region" description="Helical" evidence="1">
    <location>
        <begin position="54"/>
        <end position="80"/>
    </location>
</feature>
<dbReference type="Proteomes" id="UP000317238">
    <property type="component" value="Unassembled WGS sequence"/>
</dbReference>
<reference evidence="2 3" key="1">
    <citation type="submission" date="2019-02" db="EMBL/GenBank/DDBJ databases">
        <title>Deep-cultivation of Planctomycetes and their phenomic and genomic characterization uncovers novel biology.</title>
        <authorList>
            <person name="Wiegand S."/>
            <person name="Jogler M."/>
            <person name="Boedeker C."/>
            <person name="Pinto D."/>
            <person name="Vollmers J."/>
            <person name="Rivas-Marin E."/>
            <person name="Kohn T."/>
            <person name="Peeters S.H."/>
            <person name="Heuer A."/>
            <person name="Rast P."/>
            <person name="Oberbeckmann S."/>
            <person name="Bunk B."/>
            <person name="Jeske O."/>
            <person name="Meyerdierks A."/>
            <person name="Storesund J.E."/>
            <person name="Kallscheuer N."/>
            <person name="Luecker S."/>
            <person name="Lage O.M."/>
            <person name="Pohl T."/>
            <person name="Merkel B.J."/>
            <person name="Hornburger P."/>
            <person name="Mueller R.-W."/>
            <person name="Bruemmer F."/>
            <person name="Labrenz M."/>
            <person name="Spormann A.M."/>
            <person name="Op Den Camp H."/>
            <person name="Overmann J."/>
            <person name="Amann R."/>
            <person name="Jetten M.S.M."/>
            <person name="Mascher T."/>
            <person name="Medema M.H."/>
            <person name="Devos D.P."/>
            <person name="Kaster A.-K."/>
            <person name="Ovreas L."/>
            <person name="Rohde M."/>
            <person name="Galperin M.Y."/>
            <person name="Jogler C."/>
        </authorList>
    </citation>
    <scope>NUCLEOTIDE SEQUENCE [LARGE SCALE GENOMIC DNA]</scope>
    <source>
        <strain evidence="2 3">Pan14r</strain>
    </source>
</reference>
<protein>
    <submittedName>
        <fullName evidence="2">Uncharacterized protein</fullName>
    </submittedName>
</protein>
<evidence type="ECO:0000313" key="2">
    <source>
        <dbReference type="EMBL" id="TWT71525.1"/>
    </source>
</evidence>